<dbReference type="InterPro" id="IPR001279">
    <property type="entry name" value="Metallo-B-lactamas"/>
</dbReference>
<dbReference type="Proteomes" id="UP001157186">
    <property type="component" value="Unassembled WGS sequence"/>
</dbReference>
<feature type="domain" description="Metallo-beta-lactamase" evidence="3">
    <location>
        <begin position="45"/>
        <end position="217"/>
    </location>
</feature>
<evidence type="ECO:0000259" key="3">
    <source>
        <dbReference type="SMART" id="SM00849"/>
    </source>
</evidence>
<feature type="signal peptide" evidence="2">
    <location>
        <begin position="1"/>
        <end position="21"/>
    </location>
</feature>
<dbReference type="SUPFAM" id="SSF56281">
    <property type="entry name" value="Metallo-hydrolase/oxidoreductase"/>
    <property type="match status" value="1"/>
</dbReference>
<keyword evidence="5" id="KW-1185">Reference proteome</keyword>
<dbReference type="RefSeq" id="WP_284245552.1">
    <property type="nucleotide sequence ID" value="NZ_BSST01000001.1"/>
</dbReference>
<sequence length="284" mass="31379">MFKKLLATLLCVVAATGPLSAGEMDDVKLLATKAGANVYMLTGAGGNIGLLVTEKGLLLVDDQFQPLAEKIEAAMQEINNNELKYVVNTHFHGDHTGSNSYFARQAPIFAHKNVRARLKAEEDSDIYRLPVVTYQEGATIYLDNEEVQLLHLPAGHTDGDTVVYFKQANVLHTGDLFFELGFPYIDLDSGGSVKGYLTNVKQLISQMPDDVVIIPGHGKLTNKAAYIAYAEMIEFSINRVTKALNEGKSQQDILALGIGEKYQDQAWAFISEERWLKTLVRDLK</sequence>
<name>A0ABQ6GUM7_9GAMM</name>
<dbReference type="Gene3D" id="3.60.15.10">
    <property type="entry name" value="Ribonuclease Z/Hydroxyacylglutathione hydrolase-like"/>
    <property type="match status" value="1"/>
</dbReference>
<evidence type="ECO:0000313" key="4">
    <source>
        <dbReference type="EMBL" id="GLX79631.1"/>
    </source>
</evidence>
<dbReference type="CDD" id="cd16282">
    <property type="entry name" value="metallo-hydrolase-like_MBL-fold"/>
    <property type="match status" value="1"/>
</dbReference>
<gene>
    <name evidence="4" type="ORF">tinsulaeT_29710</name>
</gene>
<dbReference type="EMBL" id="BSST01000001">
    <property type="protein sequence ID" value="GLX79631.1"/>
    <property type="molecule type" value="Genomic_DNA"/>
</dbReference>
<evidence type="ECO:0000256" key="1">
    <source>
        <dbReference type="ARBA" id="ARBA00005250"/>
    </source>
</evidence>
<dbReference type="InterPro" id="IPR036866">
    <property type="entry name" value="RibonucZ/Hydroxyglut_hydro"/>
</dbReference>
<proteinExistence type="inferred from homology"/>
<dbReference type="InterPro" id="IPR050855">
    <property type="entry name" value="NDM-1-like"/>
</dbReference>
<evidence type="ECO:0000313" key="5">
    <source>
        <dbReference type="Proteomes" id="UP001157186"/>
    </source>
</evidence>
<dbReference type="PANTHER" id="PTHR42951:SF4">
    <property type="entry name" value="ACYL-COENZYME A THIOESTERASE MBLAC2"/>
    <property type="match status" value="1"/>
</dbReference>
<dbReference type="PANTHER" id="PTHR42951">
    <property type="entry name" value="METALLO-BETA-LACTAMASE DOMAIN-CONTAINING"/>
    <property type="match status" value="1"/>
</dbReference>
<organism evidence="4 5">
    <name type="scientific">Thalassotalea insulae</name>
    <dbReference type="NCBI Taxonomy" id="2056778"/>
    <lineage>
        <taxon>Bacteria</taxon>
        <taxon>Pseudomonadati</taxon>
        <taxon>Pseudomonadota</taxon>
        <taxon>Gammaproteobacteria</taxon>
        <taxon>Alteromonadales</taxon>
        <taxon>Colwelliaceae</taxon>
        <taxon>Thalassotalea</taxon>
    </lineage>
</organism>
<keyword evidence="2" id="KW-0732">Signal</keyword>
<feature type="chain" id="PRO_5046187534" evidence="2">
    <location>
        <begin position="22"/>
        <end position="284"/>
    </location>
</feature>
<accession>A0ABQ6GUM7</accession>
<reference evidence="4 5" key="1">
    <citation type="submission" date="2023-03" db="EMBL/GenBank/DDBJ databases">
        <title>Draft genome sequence of Thalassotalea insulae KCTC 62186T.</title>
        <authorList>
            <person name="Sawabe T."/>
        </authorList>
    </citation>
    <scope>NUCLEOTIDE SEQUENCE [LARGE SCALE GENOMIC DNA]</scope>
    <source>
        <strain evidence="4 5">KCTC 62186</strain>
    </source>
</reference>
<dbReference type="Pfam" id="PF00753">
    <property type="entry name" value="Lactamase_B"/>
    <property type="match status" value="1"/>
</dbReference>
<dbReference type="SMART" id="SM00849">
    <property type="entry name" value="Lactamase_B"/>
    <property type="match status" value="1"/>
</dbReference>
<evidence type="ECO:0000256" key="2">
    <source>
        <dbReference type="SAM" id="SignalP"/>
    </source>
</evidence>
<comment type="similarity">
    <text evidence="1">Belongs to the metallo-beta-lactamase superfamily. Class-B beta-lactamase family.</text>
</comment>
<protein>
    <submittedName>
        <fullName evidence="4">Cyclase</fullName>
    </submittedName>
</protein>
<comment type="caution">
    <text evidence="4">The sequence shown here is derived from an EMBL/GenBank/DDBJ whole genome shotgun (WGS) entry which is preliminary data.</text>
</comment>